<gene>
    <name evidence="1" type="ORF">FCALED_LOCUS11556</name>
</gene>
<proteinExistence type="predicted"/>
<keyword evidence="2" id="KW-1185">Reference proteome</keyword>
<protein>
    <submittedName>
        <fullName evidence="1">15339_t:CDS:1</fullName>
    </submittedName>
</protein>
<evidence type="ECO:0000313" key="2">
    <source>
        <dbReference type="Proteomes" id="UP000789570"/>
    </source>
</evidence>
<sequence>MSLYYLYEGCSQTFTKQQGLTQHIQYHHPFVENEQKEIQNTVSDDDAVIFQDEKVFEKSDPFKRKLSRVESTNFNNTEELDNFSIDETSLEIQNSPYSPLLQVLDHDEKIMSDTEVIIYSLDTDTDLVDSEDFCEASFEDAVNDMIDEHILQWPNEIYQKFAKICIDYELFN</sequence>
<dbReference type="OrthoDB" id="2439880at2759"/>
<evidence type="ECO:0000313" key="1">
    <source>
        <dbReference type="EMBL" id="CAG8661270.1"/>
    </source>
</evidence>
<organism evidence="1 2">
    <name type="scientific">Funneliformis caledonium</name>
    <dbReference type="NCBI Taxonomy" id="1117310"/>
    <lineage>
        <taxon>Eukaryota</taxon>
        <taxon>Fungi</taxon>
        <taxon>Fungi incertae sedis</taxon>
        <taxon>Mucoromycota</taxon>
        <taxon>Glomeromycotina</taxon>
        <taxon>Glomeromycetes</taxon>
        <taxon>Glomerales</taxon>
        <taxon>Glomeraceae</taxon>
        <taxon>Funneliformis</taxon>
    </lineage>
</organism>
<comment type="caution">
    <text evidence="1">The sequence shown here is derived from an EMBL/GenBank/DDBJ whole genome shotgun (WGS) entry which is preliminary data.</text>
</comment>
<dbReference type="AlphaFoldDB" id="A0A9N9H601"/>
<reference evidence="1" key="1">
    <citation type="submission" date="2021-06" db="EMBL/GenBank/DDBJ databases">
        <authorList>
            <person name="Kallberg Y."/>
            <person name="Tangrot J."/>
            <person name="Rosling A."/>
        </authorList>
    </citation>
    <scope>NUCLEOTIDE SEQUENCE</scope>
    <source>
        <strain evidence="1">UK204</strain>
    </source>
</reference>
<dbReference type="EMBL" id="CAJVPQ010004958">
    <property type="protein sequence ID" value="CAG8661270.1"/>
    <property type="molecule type" value="Genomic_DNA"/>
</dbReference>
<dbReference type="Proteomes" id="UP000789570">
    <property type="component" value="Unassembled WGS sequence"/>
</dbReference>
<accession>A0A9N9H601</accession>
<name>A0A9N9H601_9GLOM</name>